<protein>
    <submittedName>
        <fullName evidence="2">MetA-pathway of phenol degradation family protein</fullName>
    </submittedName>
</protein>
<comment type="subcellular location">
    <subcellularLocation>
        <location evidence="1">Cell outer membrane</location>
    </subcellularLocation>
</comment>
<name>A0A7H1MA23_9NEIS</name>
<keyword evidence="3" id="KW-1185">Reference proteome</keyword>
<dbReference type="AlphaFoldDB" id="A0A7H1MA23"/>
<dbReference type="SUPFAM" id="SSF56925">
    <property type="entry name" value="OMPA-like"/>
    <property type="match status" value="1"/>
</dbReference>
<proteinExistence type="predicted"/>
<reference evidence="2" key="1">
    <citation type="submission" date="2024-06" db="EMBL/GenBank/DDBJ databases">
        <title>Complete Genome Sequence of mouse commensal type strain Neisseria musculi.</title>
        <authorList>
            <person name="Thapa E."/>
            <person name="Aluvathingal J."/>
            <person name="Nadendla S."/>
            <person name="Mehta A."/>
            <person name="Tettelin H."/>
            <person name="Weyand N.J."/>
        </authorList>
    </citation>
    <scope>NUCLEOTIDE SEQUENCE</scope>
    <source>
        <strain evidence="2">NW831</strain>
    </source>
</reference>
<accession>A0A7H1MA23</accession>
<dbReference type="GO" id="GO:0009279">
    <property type="term" value="C:cell outer membrane"/>
    <property type="evidence" value="ECO:0007669"/>
    <property type="project" value="UniProtKB-SubCell"/>
</dbReference>
<organism evidence="2 3">
    <name type="scientific">Neisseria musculi</name>
    <dbReference type="NCBI Taxonomy" id="1815583"/>
    <lineage>
        <taxon>Bacteria</taxon>
        <taxon>Pseudomonadati</taxon>
        <taxon>Pseudomonadota</taxon>
        <taxon>Betaproteobacteria</taxon>
        <taxon>Neisseriales</taxon>
        <taxon>Neisseriaceae</taxon>
        <taxon>Neisseria</taxon>
    </lineage>
</organism>
<dbReference type="InterPro" id="IPR011250">
    <property type="entry name" value="OMP/PagP_B-barrel"/>
</dbReference>
<evidence type="ECO:0000313" key="2">
    <source>
        <dbReference type="EMBL" id="QNT58488.1"/>
    </source>
</evidence>
<evidence type="ECO:0000256" key="1">
    <source>
        <dbReference type="ARBA" id="ARBA00004442"/>
    </source>
</evidence>
<evidence type="ECO:0000313" key="3">
    <source>
        <dbReference type="Proteomes" id="UP000516412"/>
    </source>
</evidence>
<gene>
    <name evidence="2" type="ORF">H7A79_2308</name>
</gene>
<dbReference type="EMBL" id="CP060414">
    <property type="protein sequence ID" value="QNT58488.1"/>
    <property type="molecule type" value="Genomic_DNA"/>
</dbReference>
<sequence length="100" mass="10628">MLSLTAAYRTNGGKTLSGGQRFKAGNYWLINPNLAFAANDRISLSGGIQWLSAQPDRLNGSRESPRSTATYAHFGAGYGFSKSASLNASARFNQGKAVPN</sequence>
<dbReference type="Proteomes" id="UP000516412">
    <property type="component" value="Chromosome"/>
</dbReference>
<dbReference type="KEGG" id="nmus:H7A79_2308"/>